<dbReference type="EMBL" id="LNQB01000073">
    <property type="protein sequence ID" value="OAP44729.1"/>
    <property type="molecule type" value="Genomic_DNA"/>
</dbReference>
<dbReference type="GO" id="GO:0032259">
    <property type="term" value="P:methylation"/>
    <property type="evidence" value="ECO:0007669"/>
    <property type="project" value="UniProtKB-KW"/>
</dbReference>
<protein>
    <recommendedName>
        <fullName evidence="5">Trans-aconitate 2-methyltransferase</fullName>
        <ecNumber evidence="5">2.1.1.144</ecNumber>
    </recommendedName>
</protein>
<name>A0A178YB78_SINSA</name>
<organism evidence="7 8">
    <name type="scientific">Sinorhizobium saheli</name>
    <dbReference type="NCBI Taxonomy" id="36856"/>
    <lineage>
        <taxon>Bacteria</taxon>
        <taxon>Pseudomonadati</taxon>
        <taxon>Pseudomonadota</taxon>
        <taxon>Alphaproteobacteria</taxon>
        <taxon>Hyphomicrobiales</taxon>
        <taxon>Rhizobiaceae</taxon>
        <taxon>Sinorhizobium/Ensifer group</taxon>
        <taxon>Sinorhizobium</taxon>
    </lineage>
</organism>
<keyword evidence="3 5" id="KW-0808">Transferase</keyword>
<dbReference type="GO" id="GO:0030798">
    <property type="term" value="F:trans-aconitate 2-methyltransferase activity"/>
    <property type="evidence" value="ECO:0007669"/>
    <property type="project" value="UniProtKB-UniRule"/>
</dbReference>
<dbReference type="NCBIfam" id="NF002463">
    <property type="entry name" value="PRK01683.1"/>
    <property type="match status" value="1"/>
</dbReference>
<dbReference type="InterPro" id="IPR023506">
    <property type="entry name" value="Trans-aconitate_MeTrfase"/>
</dbReference>
<evidence type="ECO:0000313" key="7">
    <source>
        <dbReference type="EMBL" id="OAP44729.1"/>
    </source>
</evidence>
<dbReference type="InterPro" id="IPR029063">
    <property type="entry name" value="SAM-dependent_MTases_sf"/>
</dbReference>
<dbReference type="InterPro" id="IPR041698">
    <property type="entry name" value="Methyltransf_25"/>
</dbReference>
<dbReference type="InterPro" id="IPR023149">
    <property type="entry name" value="Trans_acon_MeTrfase_C"/>
</dbReference>
<dbReference type="PANTHER" id="PTHR43861:SF1">
    <property type="entry name" value="TRANS-ACONITATE 2-METHYLTRANSFERASE"/>
    <property type="match status" value="1"/>
</dbReference>
<reference evidence="7 8" key="1">
    <citation type="submission" date="2015-11" db="EMBL/GenBank/DDBJ databases">
        <title>Ensifer anhuiense sp. nov., an effective nitrogen fixation bacterium with Glycine soja.</title>
        <authorList>
            <person name="Yan H."/>
            <person name="Chen W."/>
        </authorList>
    </citation>
    <scope>NUCLEOTIDE SEQUENCE [LARGE SCALE GENOMIC DNA]</scope>
    <source>
        <strain evidence="7 8">LMG 7837</strain>
    </source>
</reference>
<dbReference type="STRING" id="36856.ATB98_17870"/>
<comment type="caution">
    <text evidence="7">The sequence shown here is derived from an EMBL/GenBank/DDBJ whole genome shotgun (WGS) entry which is preliminary data.</text>
</comment>
<comment type="function">
    <text evidence="5">Catalyzes the S-adenosylmethionine monomethyl esterification of trans-aconitate.</text>
</comment>
<sequence>MSWSAAQYVKFEDERTRPARDLLAQVPELPDGPAFDLGCGPANSTELILARFPDNPLTGIDSDKDMLSAARKRLPHVHFEKADLGSWAPPAGAALFFANAVFQWLPKHIDVLERLMNALAPGGTLAVQMPDNLDEPIHRLMQETAEERAFAETFAGRAFPRAPLPAPKIYVERLAAKAARIDVWHTAYYHQLASANAIVEWVKGTGLRPYLDALPSERRAEYLAAYAEKIRKAYPAMAHGRVLLRFPRLFIVATRTVDSRASSPPA</sequence>
<evidence type="ECO:0000259" key="6">
    <source>
        <dbReference type="Pfam" id="PF13649"/>
    </source>
</evidence>
<keyword evidence="4 5" id="KW-0949">S-adenosyl-L-methionine</keyword>
<proteinExistence type="inferred from homology"/>
<dbReference type="AlphaFoldDB" id="A0A178YB78"/>
<dbReference type="Gene3D" id="3.40.50.150">
    <property type="entry name" value="Vaccinia Virus protein VP39"/>
    <property type="match status" value="1"/>
</dbReference>
<evidence type="ECO:0000256" key="2">
    <source>
        <dbReference type="ARBA" id="ARBA00022603"/>
    </source>
</evidence>
<dbReference type="Gene3D" id="1.10.150.290">
    <property type="entry name" value="S-adenosyl-L-methionine-dependent methyltransferases"/>
    <property type="match status" value="1"/>
</dbReference>
<comment type="subcellular location">
    <subcellularLocation>
        <location evidence="5">Cytoplasm</location>
    </subcellularLocation>
</comment>
<keyword evidence="1 5" id="KW-0963">Cytoplasm</keyword>
<gene>
    <name evidence="5" type="primary">tam</name>
    <name evidence="7" type="ORF">ATB98_17870</name>
</gene>
<dbReference type="Pfam" id="PF13649">
    <property type="entry name" value="Methyltransf_25"/>
    <property type="match status" value="1"/>
</dbReference>
<dbReference type="RefSeq" id="WP_066874807.1">
    <property type="nucleotide sequence ID" value="NZ_LNQB01000073.1"/>
</dbReference>
<dbReference type="SUPFAM" id="SSF53335">
    <property type="entry name" value="S-adenosyl-L-methionine-dependent methyltransferases"/>
    <property type="match status" value="1"/>
</dbReference>
<evidence type="ECO:0000256" key="1">
    <source>
        <dbReference type="ARBA" id="ARBA00022490"/>
    </source>
</evidence>
<dbReference type="OrthoDB" id="9795085at2"/>
<dbReference type="PANTHER" id="PTHR43861">
    <property type="entry name" value="TRANS-ACONITATE 2-METHYLTRANSFERASE-RELATED"/>
    <property type="match status" value="1"/>
</dbReference>
<comment type="catalytic activity">
    <reaction evidence="5">
        <text>trans-aconitate + S-adenosyl-L-methionine = (E)-3-(methoxycarbonyl)pent-2-enedioate + S-adenosyl-L-homocysteine</text>
        <dbReference type="Rhea" id="RHEA:14969"/>
        <dbReference type="ChEBI" id="CHEBI:15708"/>
        <dbReference type="ChEBI" id="CHEBI:57470"/>
        <dbReference type="ChEBI" id="CHEBI:57856"/>
        <dbReference type="ChEBI" id="CHEBI:59789"/>
        <dbReference type="EC" id="2.1.1.144"/>
    </reaction>
</comment>
<accession>A0A178YB78</accession>
<evidence type="ECO:0000313" key="8">
    <source>
        <dbReference type="Proteomes" id="UP000078507"/>
    </source>
</evidence>
<comment type="similarity">
    <text evidence="5">Belongs to the methyltransferase superfamily. Tam family.</text>
</comment>
<dbReference type="Proteomes" id="UP000078507">
    <property type="component" value="Unassembled WGS sequence"/>
</dbReference>
<dbReference type="HAMAP" id="MF_00560">
    <property type="entry name" value="Tran_acon_Me_trans"/>
    <property type="match status" value="1"/>
</dbReference>
<evidence type="ECO:0000256" key="5">
    <source>
        <dbReference type="HAMAP-Rule" id="MF_00560"/>
    </source>
</evidence>
<dbReference type="GO" id="GO:0005737">
    <property type="term" value="C:cytoplasm"/>
    <property type="evidence" value="ECO:0007669"/>
    <property type="project" value="UniProtKB-SubCell"/>
</dbReference>
<keyword evidence="2 5" id="KW-0489">Methyltransferase</keyword>
<dbReference type="EC" id="2.1.1.144" evidence="5"/>
<dbReference type="CDD" id="cd02440">
    <property type="entry name" value="AdoMet_MTases"/>
    <property type="match status" value="1"/>
</dbReference>
<keyword evidence="8" id="KW-1185">Reference proteome</keyword>
<evidence type="ECO:0000256" key="3">
    <source>
        <dbReference type="ARBA" id="ARBA00022679"/>
    </source>
</evidence>
<feature type="domain" description="Methyltransferase" evidence="6">
    <location>
        <begin position="36"/>
        <end position="123"/>
    </location>
</feature>
<evidence type="ECO:0000256" key="4">
    <source>
        <dbReference type="ARBA" id="ARBA00022691"/>
    </source>
</evidence>